<gene>
    <name evidence="2" type="ORF">GTW20_21540</name>
</gene>
<dbReference type="InterPro" id="IPR004378">
    <property type="entry name" value="F420H2_quin_Rdtase"/>
</dbReference>
<dbReference type="OMA" id="RAPIWIY"/>
<dbReference type="EMBL" id="WWHY01000001">
    <property type="protein sequence ID" value="MYR34765.1"/>
    <property type="molecule type" value="Genomic_DNA"/>
</dbReference>
<dbReference type="NCBIfam" id="TIGR00026">
    <property type="entry name" value="hi_GC_TIGR00026"/>
    <property type="match status" value="1"/>
</dbReference>
<dbReference type="GO" id="GO:0016491">
    <property type="term" value="F:oxidoreductase activity"/>
    <property type="evidence" value="ECO:0007669"/>
    <property type="project" value="InterPro"/>
</dbReference>
<dbReference type="Proteomes" id="UP000467124">
    <property type="component" value="Unassembled WGS sequence"/>
</dbReference>
<organism evidence="2 3">
    <name type="scientific">Nocardiopsis alba</name>
    <dbReference type="NCBI Taxonomy" id="53437"/>
    <lineage>
        <taxon>Bacteria</taxon>
        <taxon>Bacillati</taxon>
        <taxon>Actinomycetota</taxon>
        <taxon>Actinomycetes</taxon>
        <taxon>Streptosporangiales</taxon>
        <taxon>Nocardiopsidaceae</taxon>
        <taxon>Nocardiopsis</taxon>
    </lineage>
</organism>
<evidence type="ECO:0000256" key="1">
    <source>
        <dbReference type="SAM" id="MobiDB-lite"/>
    </source>
</evidence>
<proteinExistence type="predicted"/>
<name>A0A7K2IYA6_9ACTN</name>
<evidence type="ECO:0000313" key="2">
    <source>
        <dbReference type="EMBL" id="MYR34765.1"/>
    </source>
</evidence>
<dbReference type="AlphaFoldDB" id="A0A7K2IYA6"/>
<dbReference type="SUPFAM" id="SSF50475">
    <property type="entry name" value="FMN-binding split barrel"/>
    <property type="match status" value="1"/>
</dbReference>
<dbReference type="RefSeq" id="WP_014913560.1">
    <property type="nucleotide sequence ID" value="NZ_BAZE01000001.1"/>
</dbReference>
<comment type="caution">
    <text evidence="2">The sequence shown here is derived from an EMBL/GenBank/DDBJ whole genome shotgun (WGS) entry which is preliminary data.</text>
</comment>
<dbReference type="Gene3D" id="2.30.110.10">
    <property type="entry name" value="Electron Transport, Fmn-binding Protein, Chain A"/>
    <property type="match status" value="1"/>
</dbReference>
<accession>A0A7K2IYA6</accession>
<protein>
    <submittedName>
        <fullName evidence="2">Nitroreductase family deazaflavin-dependent oxidoreductase</fullName>
    </submittedName>
</protein>
<reference evidence="2 3" key="1">
    <citation type="journal article" date="2019" name="Nat. Commun.">
        <title>The antimicrobial potential of Streptomyces from insect microbiomes.</title>
        <authorList>
            <person name="Chevrette M.G."/>
            <person name="Carlson C.M."/>
            <person name="Ortega H.E."/>
            <person name="Thomas C."/>
            <person name="Ananiev G.E."/>
            <person name="Barns K.J."/>
            <person name="Book A.J."/>
            <person name="Cagnazzo J."/>
            <person name="Carlos C."/>
            <person name="Flanigan W."/>
            <person name="Grubbs K.J."/>
            <person name="Horn H.A."/>
            <person name="Hoffmann F.M."/>
            <person name="Klassen J.L."/>
            <person name="Knack J.J."/>
            <person name="Lewin G.R."/>
            <person name="McDonald B.R."/>
            <person name="Muller L."/>
            <person name="Melo W.G.P."/>
            <person name="Pinto-Tomas A.A."/>
            <person name="Schmitz A."/>
            <person name="Wendt-Pienkowski E."/>
            <person name="Wildman S."/>
            <person name="Zhao M."/>
            <person name="Zhang F."/>
            <person name="Bugni T.S."/>
            <person name="Andes D.R."/>
            <person name="Pupo M.T."/>
            <person name="Currie C.R."/>
        </authorList>
    </citation>
    <scope>NUCLEOTIDE SEQUENCE [LARGE SCALE GENOMIC DNA]</scope>
    <source>
        <strain evidence="2 3">SID5840</strain>
    </source>
</reference>
<sequence length="179" mass="19667">MTFSRPPDTPLERALYRAPIWIYRLGLGSLLGRRFVLLTHRGRNSGEARQAVLEVVGRNDATGAILVASGYGGRSQWFRNIRREPKVLFQTGRHRHRGTAELLPPEESSAALAHYARRHPGSARGLLRALGHGDDPSSRLLEELGADPENGIPIVRLSPSVPPRPNDLLGEAPADVVPR</sequence>
<evidence type="ECO:0000313" key="3">
    <source>
        <dbReference type="Proteomes" id="UP000467124"/>
    </source>
</evidence>
<dbReference type="GeneID" id="91389490"/>
<feature type="region of interest" description="Disordered" evidence="1">
    <location>
        <begin position="138"/>
        <end position="179"/>
    </location>
</feature>
<dbReference type="InterPro" id="IPR012349">
    <property type="entry name" value="Split_barrel_FMN-bd"/>
</dbReference>
<dbReference type="Pfam" id="PF04075">
    <property type="entry name" value="F420H2_quin_red"/>
    <property type="match status" value="1"/>
</dbReference>